<sequence>MEPPRTPFSQGLKPKSHCATGRMMLIPTASFTTVIMLIPESTDRMSCTFPKPVNWSASSKIEIALGGGENDAHAHRFVDRCHHAESGQNREDDLYPPESGQLQRLVEAMPARRFLSLFQCTNRFGVLHRKYHAYCRWGHLLLRTFCGFCSMMVTVLVRFWGETKRVSYPPAGLLLRDESAII</sequence>
<keyword evidence="1" id="KW-0812">Transmembrane</keyword>
<dbReference type="AlphaFoldDB" id="A0A182V383"/>
<dbReference type="EnsemblMetazoa" id="AMEM008117-RA">
    <property type="protein sequence ID" value="AMEM008117-PA"/>
    <property type="gene ID" value="AMEM008117"/>
</dbReference>
<evidence type="ECO:0000256" key="1">
    <source>
        <dbReference type="SAM" id="Phobius"/>
    </source>
</evidence>
<keyword evidence="1" id="KW-1133">Transmembrane helix</keyword>
<feature type="transmembrane region" description="Helical" evidence="1">
    <location>
        <begin position="140"/>
        <end position="160"/>
    </location>
</feature>
<keyword evidence="1" id="KW-0472">Membrane</keyword>
<keyword evidence="3" id="KW-1185">Reference proteome</keyword>
<evidence type="ECO:0000313" key="2">
    <source>
        <dbReference type="EnsemblMetazoa" id="AMEM008117-PA"/>
    </source>
</evidence>
<dbReference type="VEuPathDB" id="VectorBase:AMEM008117"/>
<evidence type="ECO:0000313" key="3">
    <source>
        <dbReference type="Proteomes" id="UP000075903"/>
    </source>
</evidence>
<reference evidence="2" key="1">
    <citation type="submission" date="2020-05" db="UniProtKB">
        <authorList>
            <consortium name="EnsemblMetazoa"/>
        </authorList>
    </citation>
    <scope>IDENTIFICATION</scope>
    <source>
        <strain evidence="2">MAF</strain>
    </source>
</reference>
<protein>
    <submittedName>
        <fullName evidence="2">Uncharacterized protein</fullName>
    </submittedName>
</protein>
<dbReference type="Proteomes" id="UP000075903">
    <property type="component" value="Unassembled WGS sequence"/>
</dbReference>
<proteinExistence type="predicted"/>
<accession>A0A182V383</accession>
<feature type="transmembrane region" description="Helical" evidence="1">
    <location>
        <begin position="20"/>
        <end position="38"/>
    </location>
</feature>
<name>A0A182V383_ANOME</name>
<organism evidence="2 3">
    <name type="scientific">Anopheles merus</name>
    <name type="common">Mosquito</name>
    <dbReference type="NCBI Taxonomy" id="30066"/>
    <lineage>
        <taxon>Eukaryota</taxon>
        <taxon>Metazoa</taxon>
        <taxon>Ecdysozoa</taxon>
        <taxon>Arthropoda</taxon>
        <taxon>Hexapoda</taxon>
        <taxon>Insecta</taxon>
        <taxon>Pterygota</taxon>
        <taxon>Neoptera</taxon>
        <taxon>Endopterygota</taxon>
        <taxon>Diptera</taxon>
        <taxon>Nematocera</taxon>
        <taxon>Culicoidea</taxon>
        <taxon>Culicidae</taxon>
        <taxon>Anophelinae</taxon>
        <taxon>Anopheles</taxon>
    </lineage>
</organism>